<protein>
    <submittedName>
        <fullName evidence="2">Mlr4739 protein</fullName>
    </submittedName>
</protein>
<feature type="compositionally biased region" description="Low complexity" evidence="1">
    <location>
        <begin position="54"/>
        <end position="69"/>
    </location>
</feature>
<evidence type="ECO:0000313" key="2">
    <source>
        <dbReference type="EMBL" id="CAA9481044.1"/>
    </source>
</evidence>
<feature type="region of interest" description="Disordered" evidence="1">
    <location>
        <begin position="1"/>
        <end position="69"/>
    </location>
</feature>
<feature type="non-terminal residue" evidence="2">
    <location>
        <position position="1"/>
    </location>
</feature>
<dbReference type="AlphaFoldDB" id="A0A6J4RU38"/>
<reference evidence="2" key="1">
    <citation type="submission" date="2020-02" db="EMBL/GenBank/DDBJ databases">
        <authorList>
            <person name="Meier V. D."/>
        </authorList>
    </citation>
    <scope>NUCLEOTIDE SEQUENCE</scope>
    <source>
        <strain evidence="2">AVDCRST_MAG91</strain>
    </source>
</reference>
<accession>A0A6J4RU38</accession>
<sequence>PDDPRDAGVDQGAAGHRVHLRRPVAAAARADAPQRDRRALPSQRRRDRGRNARVPRVGGAGAPARRQAPRGLCADLPQLLRINAVQQRRATRLLRPAARRQGSGLARPGSAAEGLAVQDVAGAPL</sequence>
<feature type="non-terminal residue" evidence="2">
    <location>
        <position position="125"/>
    </location>
</feature>
<organism evidence="2">
    <name type="scientific">uncultured Sphingomonadaceae bacterium</name>
    <dbReference type="NCBI Taxonomy" id="169976"/>
    <lineage>
        <taxon>Bacteria</taxon>
        <taxon>Pseudomonadati</taxon>
        <taxon>Pseudomonadota</taxon>
        <taxon>Alphaproteobacteria</taxon>
        <taxon>Sphingomonadales</taxon>
        <taxon>Sphingomonadaceae</taxon>
        <taxon>environmental samples</taxon>
    </lineage>
</organism>
<gene>
    <name evidence="2" type="ORF">AVDCRST_MAG91-16</name>
</gene>
<feature type="region of interest" description="Disordered" evidence="1">
    <location>
        <begin position="96"/>
        <end position="125"/>
    </location>
</feature>
<dbReference type="EMBL" id="CADCVX010000005">
    <property type="protein sequence ID" value="CAA9481044.1"/>
    <property type="molecule type" value="Genomic_DNA"/>
</dbReference>
<feature type="compositionally biased region" description="Basic residues" evidence="1">
    <location>
        <begin position="43"/>
        <end position="53"/>
    </location>
</feature>
<evidence type="ECO:0000256" key="1">
    <source>
        <dbReference type="SAM" id="MobiDB-lite"/>
    </source>
</evidence>
<name>A0A6J4RU38_9SPHN</name>
<proteinExistence type="predicted"/>